<keyword evidence="6" id="KW-0560">Oxidoreductase</keyword>
<proteinExistence type="inferred from homology"/>
<dbReference type="GO" id="GO:0016491">
    <property type="term" value="F:oxidoreductase activity"/>
    <property type="evidence" value="ECO:0007669"/>
    <property type="project" value="UniProtKB-KW"/>
</dbReference>
<dbReference type="PANTHER" id="PTHR43098:SF2">
    <property type="entry name" value="FAD-BINDING MONOOXYGENASE AUSB-RELATED"/>
    <property type="match status" value="1"/>
</dbReference>
<keyword evidence="5" id="KW-0521">NADP</keyword>
<dbReference type="EMBL" id="CAMXCT030001976">
    <property type="protein sequence ID" value="CAL4781935.1"/>
    <property type="molecule type" value="Genomic_DNA"/>
</dbReference>
<protein>
    <submittedName>
        <fullName evidence="7">Uncharacterized protein</fullName>
    </submittedName>
</protein>
<keyword evidence="9" id="KW-1185">Reference proteome</keyword>
<organism evidence="7">
    <name type="scientific">Cladocopium goreaui</name>
    <dbReference type="NCBI Taxonomy" id="2562237"/>
    <lineage>
        <taxon>Eukaryota</taxon>
        <taxon>Sar</taxon>
        <taxon>Alveolata</taxon>
        <taxon>Dinophyceae</taxon>
        <taxon>Suessiales</taxon>
        <taxon>Symbiodiniaceae</taxon>
        <taxon>Cladocopium</taxon>
    </lineage>
</organism>
<evidence type="ECO:0000256" key="2">
    <source>
        <dbReference type="ARBA" id="ARBA00010139"/>
    </source>
</evidence>
<dbReference type="AlphaFoldDB" id="A0A9P1FZQ9"/>
<name>A0A9P1FZQ9_9DINO</name>
<evidence type="ECO:0000313" key="9">
    <source>
        <dbReference type="Proteomes" id="UP001152797"/>
    </source>
</evidence>
<dbReference type="Gene3D" id="3.50.50.60">
    <property type="entry name" value="FAD/NAD(P)-binding domain"/>
    <property type="match status" value="1"/>
</dbReference>
<accession>A0A9P1FZQ9</accession>
<dbReference type="SUPFAM" id="SSF51905">
    <property type="entry name" value="FAD/NAD(P)-binding domain"/>
    <property type="match status" value="1"/>
</dbReference>
<evidence type="ECO:0000256" key="4">
    <source>
        <dbReference type="ARBA" id="ARBA00022827"/>
    </source>
</evidence>
<dbReference type="Proteomes" id="UP001152797">
    <property type="component" value="Unassembled WGS sequence"/>
</dbReference>
<reference evidence="8 9" key="2">
    <citation type="submission" date="2024-05" db="EMBL/GenBank/DDBJ databases">
        <authorList>
            <person name="Chen Y."/>
            <person name="Shah S."/>
            <person name="Dougan E. K."/>
            <person name="Thang M."/>
            <person name="Chan C."/>
        </authorList>
    </citation>
    <scope>NUCLEOTIDE SEQUENCE [LARGE SCALE GENOMIC DNA]</scope>
</reference>
<evidence type="ECO:0000256" key="1">
    <source>
        <dbReference type="ARBA" id="ARBA00001974"/>
    </source>
</evidence>
<dbReference type="InterPro" id="IPR050775">
    <property type="entry name" value="FAD-binding_Monooxygenases"/>
</dbReference>
<evidence type="ECO:0000256" key="6">
    <source>
        <dbReference type="ARBA" id="ARBA00023002"/>
    </source>
</evidence>
<evidence type="ECO:0000256" key="3">
    <source>
        <dbReference type="ARBA" id="ARBA00022630"/>
    </source>
</evidence>
<comment type="similarity">
    <text evidence="2">Belongs to the FAD-binding monooxygenase family.</text>
</comment>
<evidence type="ECO:0000256" key="5">
    <source>
        <dbReference type="ARBA" id="ARBA00022857"/>
    </source>
</evidence>
<reference evidence="7" key="1">
    <citation type="submission" date="2022-10" db="EMBL/GenBank/DDBJ databases">
        <authorList>
            <person name="Chen Y."/>
            <person name="Dougan E. K."/>
            <person name="Chan C."/>
            <person name="Rhodes N."/>
            <person name="Thang M."/>
        </authorList>
    </citation>
    <scope>NUCLEOTIDE SEQUENCE</scope>
</reference>
<sequence length="249" mass="27855">MVQYKILGPGIQPASQTPVETELRILNSTESLTLPVVTSTKVIELKEYLSQRLGIDTDNLHFVHRVGCSWRKQLDHEEVGRKVTVGGIKSFKPEKMTYADPFLIIGAGHIGLRHGLYLLQRGFKDFVIVDRRNKVGGTSWISQANKTSKLQTELGTYHLQFDEINDVPKDMSTWPSRDELLEHFHKVSEEYGLMPYIKLCTNVTKIDIQGKNSGDGPLGKAYLEATLEFGATTGVQVSRVSNPTSKTPI</sequence>
<evidence type="ECO:0000313" key="8">
    <source>
        <dbReference type="EMBL" id="CAL4781935.1"/>
    </source>
</evidence>
<dbReference type="InterPro" id="IPR036188">
    <property type="entry name" value="FAD/NAD-bd_sf"/>
</dbReference>
<comment type="cofactor">
    <cofactor evidence="1">
        <name>FAD</name>
        <dbReference type="ChEBI" id="CHEBI:57692"/>
    </cofactor>
</comment>
<comment type="caution">
    <text evidence="7">The sequence shown here is derived from an EMBL/GenBank/DDBJ whole genome shotgun (WGS) entry which is preliminary data.</text>
</comment>
<dbReference type="EMBL" id="CAMXCT010001976">
    <property type="protein sequence ID" value="CAI3994623.1"/>
    <property type="molecule type" value="Genomic_DNA"/>
</dbReference>
<dbReference type="OrthoDB" id="74360at2759"/>
<dbReference type="PANTHER" id="PTHR43098">
    <property type="entry name" value="L-ORNITHINE N(5)-MONOOXYGENASE-RELATED"/>
    <property type="match status" value="1"/>
</dbReference>
<dbReference type="EMBL" id="CAMXCT020001976">
    <property type="protein sequence ID" value="CAL1147998.1"/>
    <property type="molecule type" value="Genomic_DNA"/>
</dbReference>
<evidence type="ECO:0000313" key="7">
    <source>
        <dbReference type="EMBL" id="CAI3994623.1"/>
    </source>
</evidence>
<keyword evidence="3" id="KW-0285">Flavoprotein</keyword>
<keyword evidence="4" id="KW-0274">FAD</keyword>
<gene>
    <name evidence="7" type="ORF">C1SCF055_LOCUS21258</name>
</gene>